<accession>A4BF78</accession>
<sequence>MMNMNYEVIATMAADLSKQMLKLNNQLDKIIDKQNELRDPDEQQAAAIALIEAQQWEDAAKLCAEQAKEAAKRSKLDDDERSLREQLETLRVQLAEAAEGNTASTSGLKAVESASDDASDEATDAA</sequence>
<dbReference type="Proteomes" id="UP000005953">
    <property type="component" value="Unassembled WGS sequence"/>
</dbReference>
<gene>
    <name evidence="2" type="ORF">MED297_06908</name>
</gene>
<dbReference type="AlphaFoldDB" id="A4BF78"/>
<feature type="region of interest" description="Disordered" evidence="1">
    <location>
        <begin position="98"/>
        <end position="126"/>
    </location>
</feature>
<protein>
    <submittedName>
        <fullName evidence="2">Uncharacterized protein</fullName>
    </submittedName>
</protein>
<reference evidence="2 3" key="1">
    <citation type="submission" date="2006-02" db="EMBL/GenBank/DDBJ databases">
        <authorList>
            <person name="Pinhassi J."/>
            <person name="Pedros-Alio C."/>
            <person name="Ferriera S."/>
            <person name="Johnson J."/>
            <person name="Kravitz S."/>
            <person name="Halpern A."/>
            <person name="Remington K."/>
            <person name="Beeson K."/>
            <person name="Tran B."/>
            <person name="Rogers Y.-H."/>
            <person name="Friedman R."/>
            <person name="Venter J.C."/>
        </authorList>
    </citation>
    <scope>NUCLEOTIDE SEQUENCE [LARGE SCALE GENOMIC DNA]</scope>
    <source>
        <strain evidence="2 3">MED297</strain>
    </source>
</reference>
<dbReference type="EMBL" id="AAOE01000012">
    <property type="protein sequence ID" value="EAR09191.1"/>
    <property type="molecule type" value="Genomic_DNA"/>
</dbReference>
<proteinExistence type="predicted"/>
<comment type="caution">
    <text evidence="2">The sequence shown here is derived from an EMBL/GenBank/DDBJ whole genome shotgun (WGS) entry which is preliminary data.</text>
</comment>
<evidence type="ECO:0000313" key="3">
    <source>
        <dbReference type="Proteomes" id="UP000005953"/>
    </source>
</evidence>
<keyword evidence="3" id="KW-1185">Reference proteome</keyword>
<dbReference type="STRING" id="314283.MED297_06908"/>
<dbReference type="HOGENOM" id="CLU_1979739_0_0_6"/>
<organism evidence="2 3">
    <name type="scientific">Reinekea blandensis MED297</name>
    <dbReference type="NCBI Taxonomy" id="314283"/>
    <lineage>
        <taxon>Bacteria</taxon>
        <taxon>Pseudomonadati</taxon>
        <taxon>Pseudomonadota</taxon>
        <taxon>Gammaproteobacteria</taxon>
        <taxon>Oceanospirillales</taxon>
        <taxon>Saccharospirillaceae</taxon>
        <taxon>Reinekea</taxon>
    </lineage>
</organism>
<evidence type="ECO:0000313" key="2">
    <source>
        <dbReference type="EMBL" id="EAR09191.1"/>
    </source>
</evidence>
<feature type="compositionally biased region" description="Acidic residues" evidence="1">
    <location>
        <begin position="114"/>
        <end position="126"/>
    </location>
</feature>
<evidence type="ECO:0000256" key="1">
    <source>
        <dbReference type="SAM" id="MobiDB-lite"/>
    </source>
</evidence>
<name>A4BF78_9GAMM</name>